<dbReference type="PANTHER" id="PTHR43420">
    <property type="entry name" value="ACETYLTRANSFERASE"/>
    <property type="match status" value="1"/>
</dbReference>
<dbReference type="GO" id="GO:0008999">
    <property type="term" value="F:protein-N-terminal-alanine acetyltransferase activity"/>
    <property type="evidence" value="ECO:0007669"/>
    <property type="project" value="UniProtKB-EC"/>
</dbReference>
<dbReference type="STRING" id="225848.Sps_04383"/>
<reference evidence="7 8" key="1">
    <citation type="submission" date="2016-03" db="EMBL/GenBank/DDBJ databases">
        <title>Complete genome sequence of Shewanella psychrophila WP2, a deep sea bacterium isolated from west Pacific sediment.</title>
        <authorList>
            <person name="Xu G."/>
            <person name="Jian H."/>
        </authorList>
    </citation>
    <scope>NUCLEOTIDE SEQUENCE [LARGE SCALE GENOMIC DNA]</scope>
    <source>
        <strain evidence="7 8">WP2</strain>
    </source>
</reference>
<dbReference type="KEGG" id="spsw:Sps_04383"/>
<keyword evidence="3 7" id="KW-0808">Transferase</keyword>
<dbReference type="Gene3D" id="3.40.630.30">
    <property type="match status" value="1"/>
</dbReference>
<keyword evidence="7" id="KW-0687">Ribonucleoprotein</keyword>
<keyword evidence="2 5" id="KW-0963">Cytoplasm</keyword>
<feature type="domain" description="N-acetyltransferase" evidence="6">
    <location>
        <begin position="5"/>
        <end position="150"/>
    </location>
</feature>
<dbReference type="InterPro" id="IPR016181">
    <property type="entry name" value="Acyl_CoA_acyltransferase"/>
</dbReference>
<accession>A0A1S6HV91</accession>
<dbReference type="PROSITE" id="PS51186">
    <property type="entry name" value="GNAT"/>
    <property type="match status" value="1"/>
</dbReference>
<dbReference type="CDD" id="cd04301">
    <property type="entry name" value="NAT_SF"/>
    <property type="match status" value="1"/>
</dbReference>
<comment type="catalytic activity">
    <reaction evidence="5">
        <text>N-terminal L-alanyl-[ribosomal protein bS18] + acetyl-CoA = N-terminal N(alpha)-acetyl-L-alanyl-[ribosomal protein bS18] + CoA + H(+)</text>
        <dbReference type="Rhea" id="RHEA:43756"/>
        <dbReference type="Rhea" id="RHEA-COMP:10676"/>
        <dbReference type="Rhea" id="RHEA-COMP:10677"/>
        <dbReference type="ChEBI" id="CHEBI:15378"/>
        <dbReference type="ChEBI" id="CHEBI:57287"/>
        <dbReference type="ChEBI" id="CHEBI:57288"/>
        <dbReference type="ChEBI" id="CHEBI:64718"/>
        <dbReference type="ChEBI" id="CHEBI:83683"/>
        <dbReference type="EC" id="2.3.1.266"/>
    </reaction>
</comment>
<name>A0A1S6HV91_9GAMM</name>
<dbReference type="PANTHER" id="PTHR43420:SF51">
    <property type="entry name" value="PEPTIDYL-LYSINE N-ACETYLTRANSFERASE YIAC"/>
    <property type="match status" value="1"/>
</dbReference>
<evidence type="ECO:0000259" key="6">
    <source>
        <dbReference type="PROSITE" id="PS51186"/>
    </source>
</evidence>
<dbReference type="GO" id="GO:0005737">
    <property type="term" value="C:cytoplasm"/>
    <property type="evidence" value="ECO:0007669"/>
    <property type="project" value="UniProtKB-SubCell"/>
</dbReference>
<evidence type="ECO:0000256" key="5">
    <source>
        <dbReference type="RuleBase" id="RU363094"/>
    </source>
</evidence>
<dbReference type="EMBL" id="CP014782">
    <property type="protein sequence ID" value="AQS39475.1"/>
    <property type="molecule type" value="Genomic_DNA"/>
</dbReference>
<comment type="similarity">
    <text evidence="1 5">Belongs to the acetyltransferase family. RimI subfamily.</text>
</comment>
<evidence type="ECO:0000256" key="1">
    <source>
        <dbReference type="ARBA" id="ARBA00005395"/>
    </source>
</evidence>
<evidence type="ECO:0000313" key="7">
    <source>
        <dbReference type="EMBL" id="AQS39475.1"/>
    </source>
</evidence>
<evidence type="ECO:0000256" key="2">
    <source>
        <dbReference type="ARBA" id="ARBA00022490"/>
    </source>
</evidence>
<evidence type="ECO:0000256" key="4">
    <source>
        <dbReference type="ARBA" id="ARBA00023315"/>
    </source>
</evidence>
<dbReference type="InterPro" id="IPR050680">
    <property type="entry name" value="YpeA/RimI_acetyltransf"/>
</dbReference>
<dbReference type="Proteomes" id="UP000189545">
    <property type="component" value="Chromosome"/>
</dbReference>
<comment type="function">
    <text evidence="5">Acetylates the N-terminal alanine of ribosomal protein bS18.</text>
</comment>
<dbReference type="InterPro" id="IPR006464">
    <property type="entry name" value="AcTrfase_RimI/Ard1"/>
</dbReference>
<organism evidence="7 8">
    <name type="scientific">Shewanella psychrophila</name>
    <dbReference type="NCBI Taxonomy" id="225848"/>
    <lineage>
        <taxon>Bacteria</taxon>
        <taxon>Pseudomonadati</taxon>
        <taxon>Pseudomonadota</taxon>
        <taxon>Gammaproteobacteria</taxon>
        <taxon>Alteromonadales</taxon>
        <taxon>Shewanellaceae</taxon>
        <taxon>Shewanella</taxon>
    </lineage>
</organism>
<dbReference type="Pfam" id="PF00583">
    <property type="entry name" value="Acetyltransf_1"/>
    <property type="match status" value="1"/>
</dbReference>
<sequence>MGSSHQVHWLSPTDAAEMFRLVALAHSHPMSLGTIETCFGSLYSSLGILVERRLVGCAILHQIFEDATLIDICVDPSEQGKGYGQNLLQAVIANAVQSKAETLFLEVRASSMAARHLYLKHGFKESGIRKGYYKTENGNEDAILMELDIKA</sequence>
<dbReference type="GO" id="GO:0005840">
    <property type="term" value="C:ribosome"/>
    <property type="evidence" value="ECO:0007669"/>
    <property type="project" value="UniProtKB-KW"/>
</dbReference>
<dbReference type="InterPro" id="IPR000182">
    <property type="entry name" value="GNAT_dom"/>
</dbReference>
<proteinExistence type="inferred from homology"/>
<dbReference type="NCBIfam" id="TIGR01575">
    <property type="entry name" value="rimI"/>
    <property type="match status" value="1"/>
</dbReference>
<keyword evidence="8" id="KW-1185">Reference proteome</keyword>
<evidence type="ECO:0000256" key="3">
    <source>
        <dbReference type="ARBA" id="ARBA00022679"/>
    </source>
</evidence>
<evidence type="ECO:0000313" key="8">
    <source>
        <dbReference type="Proteomes" id="UP000189545"/>
    </source>
</evidence>
<keyword evidence="4 7" id="KW-0012">Acyltransferase</keyword>
<comment type="subcellular location">
    <subcellularLocation>
        <location evidence="5">Cytoplasm</location>
    </subcellularLocation>
</comment>
<protein>
    <recommendedName>
        <fullName evidence="5">[Ribosomal protein bS18]-alanine N-acetyltransferase</fullName>
        <ecNumber evidence="5">2.3.1.266</ecNumber>
    </recommendedName>
</protein>
<dbReference type="SUPFAM" id="SSF55729">
    <property type="entry name" value="Acyl-CoA N-acyltransferases (Nat)"/>
    <property type="match status" value="1"/>
</dbReference>
<gene>
    <name evidence="7" type="ORF">Sps_04383</name>
</gene>
<dbReference type="RefSeq" id="WP_237157904.1">
    <property type="nucleotide sequence ID" value="NZ_CP014782.1"/>
</dbReference>
<dbReference type="EC" id="2.3.1.266" evidence="5"/>
<dbReference type="AlphaFoldDB" id="A0A1S6HV91"/>
<keyword evidence="7" id="KW-0689">Ribosomal protein</keyword>